<sequence length="89" mass="10718">MQMDRRHLRVIFYEWKQRHTTLQATGDLIKARDHYGRQPIPQFRLEKLLFRQLVTYGTSVRQNRRRFAQSLRAVPKCSDANDFCIAQHC</sequence>
<dbReference type="Proteomes" id="UP001303046">
    <property type="component" value="Unassembled WGS sequence"/>
</dbReference>
<accession>A0ABR1E3R7</accession>
<dbReference type="EMBL" id="JAVFWL010000005">
    <property type="protein sequence ID" value="KAK6757344.1"/>
    <property type="molecule type" value="Genomic_DNA"/>
</dbReference>
<proteinExistence type="predicted"/>
<gene>
    <name evidence="1" type="primary">Necator_chrV.g20063</name>
    <name evidence="1" type="ORF">RB195_015271</name>
</gene>
<keyword evidence="2" id="KW-1185">Reference proteome</keyword>
<evidence type="ECO:0000313" key="2">
    <source>
        <dbReference type="Proteomes" id="UP001303046"/>
    </source>
</evidence>
<evidence type="ECO:0000313" key="1">
    <source>
        <dbReference type="EMBL" id="KAK6757344.1"/>
    </source>
</evidence>
<comment type="caution">
    <text evidence="1">The sequence shown here is derived from an EMBL/GenBank/DDBJ whole genome shotgun (WGS) entry which is preliminary data.</text>
</comment>
<organism evidence="1 2">
    <name type="scientific">Necator americanus</name>
    <name type="common">Human hookworm</name>
    <dbReference type="NCBI Taxonomy" id="51031"/>
    <lineage>
        <taxon>Eukaryota</taxon>
        <taxon>Metazoa</taxon>
        <taxon>Ecdysozoa</taxon>
        <taxon>Nematoda</taxon>
        <taxon>Chromadorea</taxon>
        <taxon>Rhabditida</taxon>
        <taxon>Rhabditina</taxon>
        <taxon>Rhabditomorpha</taxon>
        <taxon>Strongyloidea</taxon>
        <taxon>Ancylostomatidae</taxon>
        <taxon>Bunostominae</taxon>
        <taxon>Necator</taxon>
    </lineage>
</organism>
<reference evidence="1 2" key="1">
    <citation type="submission" date="2023-08" db="EMBL/GenBank/DDBJ databases">
        <title>A Necator americanus chromosomal reference genome.</title>
        <authorList>
            <person name="Ilik V."/>
            <person name="Petrzelkova K.J."/>
            <person name="Pardy F."/>
            <person name="Fuh T."/>
            <person name="Niatou-Singa F.S."/>
            <person name="Gouil Q."/>
            <person name="Baker L."/>
            <person name="Ritchie M.E."/>
            <person name="Jex A.R."/>
            <person name="Gazzola D."/>
            <person name="Li H."/>
            <person name="Toshio Fujiwara R."/>
            <person name="Zhan B."/>
            <person name="Aroian R.V."/>
            <person name="Pafco B."/>
            <person name="Schwarz E.M."/>
        </authorList>
    </citation>
    <scope>NUCLEOTIDE SEQUENCE [LARGE SCALE GENOMIC DNA]</scope>
    <source>
        <strain evidence="1 2">Aroian</strain>
        <tissue evidence="1">Whole animal</tissue>
    </source>
</reference>
<protein>
    <submittedName>
        <fullName evidence="1">Uncharacterized protein</fullName>
    </submittedName>
</protein>
<name>A0ABR1E3R7_NECAM</name>